<dbReference type="InterPro" id="IPR041632">
    <property type="entry name" value="AioA/IdrA_3Fe-4S"/>
</dbReference>
<keyword evidence="3" id="KW-0411">Iron-sulfur</keyword>
<evidence type="ECO:0008006" key="9">
    <source>
        <dbReference type="Google" id="ProtNLM"/>
    </source>
</evidence>
<keyword evidence="1" id="KW-0479">Metal-binding</keyword>
<dbReference type="Gene3D" id="2.60.40.4210">
    <property type="match status" value="1"/>
</dbReference>
<reference evidence="7 8" key="1">
    <citation type="journal article" date="2014" name="Nature">
        <title>An environmental bacterial taxon with a large and distinct metabolic repertoire.</title>
        <authorList>
            <person name="Wilson M.C."/>
            <person name="Mori T."/>
            <person name="Ruckert C."/>
            <person name="Uria A.R."/>
            <person name="Helf M.J."/>
            <person name="Takada K."/>
            <person name="Gernert C."/>
            <person name="Steffens U.A."/>
            <person name="Heycke N."/>
            <person name="Schmitt S."/>
            <person name="Rinke C."/>
            <person name="Helfrich E.J."/>
            <person name="Brachmann A.O."/>
            <person name="Gurgui C."/>
            <person name="Wakimoto T."/>
            <person name="Kracht M."/>
            <person name="Crusemann M."/>
            <person name="Hentschel U."/>
            <person name="Abe I."/>
            <person name="Matsunaga S."/>
            <person name="Kalinowski J."/>
            <person name="Takeyama H."/>
            <person name="Piel J."/>
        </authorList>
    </citation>
    <scope>NUCLEOTIDE SEQUENCE [LARGE SCALE GENOMIC DNA]</scope>
    <source>
        <strain evidence="8">TSY2</strain>
    </source>
</reference>
<organism evidence="7 8">
    <name type="scientific">Candidatus Entotheonella gemina</name>
    <dbReference type="NCBI Taxonomy" id="1429439"/>
    <lineage>
        <taxon>Bacteria</taxon>
        <taxon>Pseudomonadati</taxon>
        <taxon>Nitrospinota/Tectimicrobiota group</taxon>
        <taxon>Candidatus Tectimicrobiota</taxon>
        <taxon>Candidatus Entotheonellia</taxon>
        <taxon>Candidatus Entotheonellales</taxon>
        <taxon>Candidatus Entotheonellaceae</taxon>
        <taxon>Candidatus Entotheonella</taxon>
    </lineage>
</organism>
<dbReference type="Pfam" id="PF00384">
    <property type="entry name" value="Molybdopterin"/>
    <property type="match status" value="1"/>
</dbReference>
<evidence type="ECO:0000256" key="4">
    <source>
        <dbReference type="SAM" id="MobiDB-lite"/>
    </source>
</evidence>
<dbReference type="Proteomes" id="UP000019140">
    <property type="component" value="Unassembled WGS sequence"/>
</dbReference>
<dbReference type="Gene3D" id="3.40.50.740">
    <property type="match status" value="1"/>
</dbReference>
<dbReference type="GO" id="GO:0046872">
    <property type="term" value="F:metal ion binding"/>
    <property type="evidence" value="ECO:0007669"/>
    <property type="project" value="UniProtKB-KW"/>
</dbReference>
<dbReference type="SUPFAM" id="SSF53706">
    <property type="entry name" value="Formate dehydrogenase/DMSO reductase, domains 1-3"/>
    <property type="match status" value="1"/>
</dbReference>
<dbReference type="GO" id="GO:0051536">
    <property type="term" value="F:iron-sulfur cluster binding"/>
    <property type="evidence" value="ECO:0007669"/>
    <property type="project" value="UniProtKB-KW"/>
</dbReference>
<evidence type="ECO:0000313" key="7">
    <source>
        <dbReference type="EMBL" id="ETW96460.1"/>
    </source>
</evidence>
<feature type="domain" description="Arsenite oxidase subunit AioA/Iodate reductase subunit IdrA 3Fe-4S cluster" evidence="6">
    <location>
        <begin position="3"/>
        <end position="45"/>
    </location>
</feature>
<dbReference type="InterPro" id="IPR050123">
    <property type="entry name" value="Prok_molybdopt-oxidoreductase"/>
</dbReference>
<feature type="compositionally biased region" description="Gly residues" evidence="4">
    <location>
        <begin position="362"/>
        <end position="372"/>
    </location>
</feature>
<dbReference type="GO" id="GO:0016020">
    <property type="term" value="C:membrane"/>
    <property type="evidence" value="ECO:0007669"/>
    <property type="project" value="TreeGrafter"/>
</dbReference>
<sequence>MRANGRLYNIVVVPDTDAKVVNTHGSHSIRGGCIAQKVYNPHTPTADRLKHPMVRVHDILIPVSWDFALDIMAEVSKHVIQTYGESAWALKYFSYQYFENTYALTKLAFRSIGTPAVAHHDHPAIVNSVPGWVDIGYDIFGASYEDLSLADCLLISGTDPFESKTVAWNEWIVKGINSNHTKVIMVVPRRTAGVAYAESHGGLWLDVFPGSDTAVHMAIARIILENGWEDKDFIRDWTNNQWETDSGFGQGTRNTPWQWRTTWGKFQTKGFEDWKSWLYQQREAEPHEAAKMAGVDVQKLYRAAEMMAKPNPDGSRPKTSIGIEKGNYWSNNYLNTASIGNLGVVVGAGGRPGRVVTRLGGHQRGGRSGGRYPGMKSPYKFPGRRRHRMDLDRWLDAGHVRLAYCVGTTWVQAMCGTSSLQEAFRRLVKLNPHQVKTLDKQGIIDTLKPHSIGFSGSEVQCRTDNLL</sequence>
<dbReference type="GO" id="GO:0003954">
    <property type="term" value="F:NADH dehydrogenase activity"/>
    <property type="evidence" value="ECO:0007669"/>
    <property type="project" value="TreeGrafter"/>
</dbReference>
<dbReference type="Pfam" id="PF18465">
    <property type="entry name" value="Rieske_3"/>
    <property type="match status" value="1"/>
</dbReference>
<gene>
    <name evidence="7" type="ORF">ETSY2_46365</name>
</gene>
<evidence type="ECO:0000259" key="5">
    <source>
        <dbReference type="Pfam" id="PF00384"/>
    </source>
</evidence>
<keyword evidence="8" id="KW-1185">Reference proteome</keyword>
<feature type="region of interest" description="Disordered" evidence="4">
    <location>
        <begin position="357"/>
        <end position="376"/>
    </location>
</feature>
<evidence type="ECO:0000256" key="2">
    <source>
        <dbReference type="ARBA" id="ARBA00023004"/>
    </source>
</evidence>
<dbReference type="InterPro" id="IPR006656">
    <property type="entry name" value="Mopterin_OxRdtase"/>
</dbReference>
<feature type="domain" description="Molybdopterin oxidoreductase" evidence="5">
    <location>
        <begin position="48"/>
        <end position="368"/>
    </location>
</feature>
<dbReference type="PANTHER" id="PTHR43105:SF10">
    <property type="entry name" value="NADH-QUINONE OXIDOREDUCTASE SUBUNIT G"/>
    <property type="match status" value="1"/>
</dbReference>
<name>W4LFH4_9BACT</name>
<dbReference type="AlphaFoldDB" id="W4LFH4"/>
<accession>W4LFH4</accession>
<dbReference type="GO" id="GO:0022904">
    <property type="term" value="P:respiratory electron transport chain"/>
    <property type="evidence" value="ECO:0007669"/>
    <property type="project" value="TreeGrafter"/>
</dbReference>
<dbReference type="Gene3D" id="3.40.228.10">
    <property type="entry name" value="Dimethylsulfoxide Reductase, domain 2"/>
    <property type="match status" value="1"/>
</dbReference>
<dbReference type="HOGENOM" id="CLU_585990_0_0_7"/>
<proteinExistence type="predicted"/>
<keyword evidence="2" id="KW-0408">Iron</keyword>
<feature type="non-terminal residue" evidence="7">
    <location>
        <position position="467"/>
    </location>
</feature>
<protein>
    <recommendedName>
        <fullName evidence="9">Molybdopterin oxidoreductase domain-containing protein</fullName>
    </recommendedName>
</protein>
<evidence type="ECO:0000259" key="6">
    <source>
        <dbReference type="Pfam" id="PF18465"/>
    </source>
</evidence>
<evidence type="ECO:0000256" key="3">
    <source>
        <dbReference type="ARBA" id="ARBA00023014"/>
    </source>
</evidence>
<comment type="caution">
    <text evidence="7">The sequence shown here is derived from an EMBL/GenBank/DDBJ whole genome shotgun (WGS) entry which is preliminary data.</text>
</comment>
<dbReference type="PANTHER" id="PTHR43105">
    <property type="entry name" value="RESPIRATORY NITRATE REDUCTASE"/>
    <property type="match status" value="1"/>
</dbReference>
<evidence type="ECO:0000256" key="1">
    <source>
        <dbReference type="ARBA" id="ARBA00022723"/>
    </source>
</evidence>
<evidence type="ECO:0000313" key="8">
    <source>
        <dbReference type="Proteomes" id="UP000019140"/>
    </source>
</evidence>
<dbReference type="EMBL" id="AZHX01002179">
    <property type="protein sequence ID" value="ETW96460.1"/>
    <property type="molecule type" value="Genomic_DNA"/>
</dbReference>